<reference evidence="2 3" key="1">
    <citation type="submission" date="2019-05" db="EMBL/GenBank/DDBJ databases">
        <title>Another draft genome of Portunus trituberculatus and its Hox gene families provides insights of decapod evolution.</title>
        <authorList>
            <person name="Jeong J.-H."/>
            <person name="Song I."/>
            <person name="Kim S."/>
            <person name="Choi T."/>
            <person name="Kim D."/>
            <person name="Ryu S."/>
            <person name="Kim W."/>
        </authorList>
    </citation>
    <scope>NUCLEOTIDE SEQUENCE [LARGE SCALE GENOMIC DNA]</scope>
    <source>
        <tissue evidence="2">Muscle</tissue>
    </source>
</reference>
<feature type="compositionally biased region" description="Basic residues" evidence="1">
    <location>
        <begin position="1"/>
        <end position="14"/>
    </location>
</feature>
<gene>
    <name evidence="2" type="ORF">E2C01_068388</name>
</gene>
<proteinExistence type="predicted"/>
<feature type="compositionally biased region" description="Polar residues" evidence="1">
    <location>
        <begin position="15"/>
        <end position="25"/>
    </location>
</feature>
<protein>
    <submittedName>
        <fullName evidence="2">Uncharacterized protein</fullName>
    </submittedName>
</protein>
<evidence type="ECO:0000313" key="3">
    <source>
        <dbReference type="Proteomes" id="UP000324222"/>
    </source>
</evidence>
<comment type="caution">
    <text evidence="2">The sequence shown here is derived from an EMBL/GenBank/DDBJ whole genome shotgun (WGS) entry which is preliminary data.</text>
</comment>
<organism evidence="2 3">
    <name type="scientific">Portunus trituberculatus</name>
    <name type="common">Swimming crab</name>
    <name type="synonym">Neptunus trituberculatus</name>
    <dbReference type="NCBI Taxonomy" id="210409"/>
    <lineage>
        <taxon>Eukaryota</taxon>
        <taxon>Metazoa</taxon>
        <taxon>Ecdysozoa</taxon>
        <taxon>Arthropoda</taxon>
        <taxon>Crustacea</taxon>
        <taxon>Multicrustacea</taxon>
        <taxon>Malacostraca</taxon>
        <taxon>Eumalacostraca</taxon>
        <taxon>Eucarida</taxon>
        <taxon>Decapoda</taxon>
        <taxon>Pleocyemata</taxon>
        <taxon>Brachyura</taxon>
        <taxon>Eubrachyura</taxon>
        <taxon>Portunoidea</taxon>
        <taxon>Portunidae</taxon>
        <taxon>Portuninae</taxon>
        <taxon>Portunus</taxon>
    </lineage>
</organism>
<sequence>MKPSLHKPKLHHPTTSRSLTLRNQPCNTPRACPFLPIPEEAIPTQTRRRRVNETRSMLMNRSLGKELFGSASGNTILRSLVLLESVWIPSYMKG</sequence>
<evidence type="ECO:0000256" key="1">
    <source>
        <dbReference type="SAM" id="MobiDB-lite"/>
    </source>
</evidence>
<evidence type="ECO:0000313" key="2">
    <source>
        <dbReference type="EMBL" id="MPC74043.1"/>
    </source>
</evidence>
<name>A0A5B7HVN2_PORTR</name>
<dbReference type="Proteomes" id="UP000324222">
    <property type="component" value="Unassembled WGS sequence"/>
</dbReference>
<dbReference type="AlphaFoldDB" id="A0A5B7HVN2"/>
<dbReference type="EMBL" id="VSRR010038108">
    <property type="protein sequence ID" value="MPC74043.1"/>
    <property type="molecule type" value="Genomic_DNA"/>
</dbReference>
<keyword evidence="3" id="KW-1185">Reference proteome</keyword>
<feature type="region of interest" description="Disordered" evidence="1">
    <location>
        <begin position="1"/>
        <end position="25"/>
    </location>
</feature>
<accession>A0A5B7HVN2</accession>